<gene>
    <name evidence="2" type="ORF">PHYPA_006091</name>
</gene>
<evidence type="ECO:0000313" key="4">
    <source>
        <dbReference type="Proteomes" id="UP000006727"/>
    </source>
</evidence>
<keyword evidence="4" id="KW-1185">Reference proteome</keyword>
<organism evidence="2">
    <name type="scientific">Physcomitrium patens</name>
    <name type="common">Spreading-leaved earth moss</name>
    <name type="synonym">Physcomitrella patens</name>
    <dbReference type="NCBI Taxonomy" id="3218"/>
    <lineage>
        <taxon>Eukaryota</taxon>
        <taxon>Viridiplantae</taxon>
        <taxon>Streptophyta</taxon>
        <taxon>Embryophyta</taxon>
        <taxon>Bryophyta</taxon>
        <taxon>Bryophytina</taxon>
        <taxon>Bryopsida</taxon>
        <taxon>Funariidae</taxon>
        <taxon>Funariales</taxon>
        <taxon>Funariaceae</taxon>
        <taxon>Physcomitrium</taxon>
    </lineage>
</organism>
<protein>
    <submittedName>
        <fullName evidence="2 3">Uncharacterized protein</fullName>
    </submittedName>
</protein>
<sequence length="80" mass="9279">MHQENTYTSNQVRPEKSFSTNTDQTPEKLHKLKIYNQSPNRQGFPRPSISQTPRNSPTPNTKKTESRSIRVLHWIACNSI</sequence>
<dbReference type="AlphaFoldDB" id="A0A2K1KN42"/>
<dbReference type="EnsemblPlants" id="Pp3c4_12019V3.1">
    <property type="protein sequence ID" value="PAC:32919079.CDS.1"/>
    <property type="gene ID" value="Pp3c4_12019"/>
</dbReference>
<dbReference type="Proteomes" id="UP000006727">
    <property type="component" value="Chromosome 4"/>
</dbReference>
<evidence type="ECO:0000256" key="1">
    <source>
        <dbReference type="SAM" id="MobiDB-lite"/>
    </source>
</evidence>
<dbReference type="EMBL" id="ABEU02000004">
    <property type="protein sequence ID" value="PNR55196.1"/>
    <property type="molecule type" value="Genomic_DNA"/>
</dbReference>
<reference evidence="2 4" key="1">
    <citation type="journal article" date="2008" name="Science">
        <title>The Physcomitrella genome reveals evolutionary insights into the conquest of land by plants.</title>
        <authorList>
            <person name="Rensing S."/>
            <person name="Lang D."/>
            <person name="Zimmer A."/>
            <person name="Terry A."/>
            <person name="Salamov A."/>
            <person name="Shapiro H."/>
            <person name="Nishiyama T."/>
            <person name="Perroud P.-F."/>
            <person name="Lindquist E."/>
            <person name="Kamisugi Y."/>
            <person name="Tanahashi T."/>
            <person name="Sakakibara K."/>
            <person name="Fujita T."/>
            <person name="Oishi K."/>
            <person name="Shin-I T."/>
            <person name="Kuroki Y."/>
            <person name="Toyoda A."/>
            <person name="Suzuki Y."/>
            <person name="Hashimoto A."/>
            <person name="Yamaguchi K."/>
            <person name="Sugano A."/>
            <person name="Kohara Y."/>
            <person name="Fujiyama A."/>
            <person name="Anterola A."/>
            <person name="Aoki S."/>
            <person name="Ashton N."/>
            <person name="Barbazuk W.B."/>
            <person name="Barker E."/>
            <person name="Bennetzen J."/>
            <person name="Bezanilla M."/>
            <person name="Blankenship R."/>
            <person name="Cho S.H."/>
            <person name="Dutcher S."/>
            <person name="Estelle M."/>
            <person name="Fawcett J.A."/>
            <person name="Gundlach H."/>
            <person name="Hanada K."/>
            <person name="Heyl A."/>
            <person name="Hicks K.A."/>
            <person name="Hugh J."/>
            <person name="Lohr M."/>
            <person name="Mayer K."/>
            <person name="Melkozernov A."/>
            <person name="Murata T."/>
            <person name="Nelson D."/>
            <person name="Pils B."/>
            <person name="Prigge M."/>
            <person name="Reiss B."/>
            <person name="Renner T."/>
            <person name="Rombauts S."/>
            <person name="Rushton P."/>
            <person name="Sanderfoot A."/>
            <person name="Schween G."/>
            <person name="Shiu S.-H."/>
            <person name="Stueber K."/>
            <person name="Theodoulou F.L."/>
            <person name="Tu H."/>
            <person name="Van de Peer Y."/>
            <person name="Verrier P.J."/>
            <person name="Waters E."/>
            <person name="Wood A."/>
            <person name="Yang L."/>
            <person name="Cove D."/>
            <person name="Cuming A."/>
            <person name="Hasebe M."/>
            <person name="Lucas S."/>
            <person name="Mishler D.B."/>
            <person name="Reski R."/>
            <person name="Grigoriev I."/>
            <person name="Quatrano R.S."/>
            <person name="Boore J.L."/>
        </authorList>
    </citation>
    <scope>NUCLEOTIDE SEQUENCE [LARGE SCALE GENOMIC DNA]</scope>
    <source>
        <strain evidence="3 4">cv. Gransden 2004</strain>
    </source>
</reference>
<evidence type="ECO:0000313" key="3">
    <source>
        <dbReference type="EnsemblPlants" id="PAC:32919079.CDS.1"/>
    </source>
</evidence>
<dbReference type="Gramene" id="Pp3c4_12019V3.1">
    <property type="protein sequence ID" value="PAC:32919079.CDS.1"/>
    <property type="gene ID" value="Pp3c4_12019"/>
</dbReference>
<accession>A0A2K1KN42</accession>
<proteinExistence type="predicted"/>
<evidence type="ECO:0000313" key="2">
    <source>
        <dbReference type="EMBL" id="PNR55196.1"/>
    </source>
</evidence>
<reference evidence="2 4" key="2">
    <citation type="journal article" date="2018" name="Plant J.">
        <title>The Physcomitrella patens chromosome-scale assembly reveals moss genome structure and evolution.</title>
        <authorList>
            <person name="Lang D."/>
            <person name="Ullrich K.K."/>
            <person name="Murat F."/>
            <person name="Fuchs J."/>
            <person name="Jenkins J."/>
            <person name="Haas F.B."/>
            <person name="Piednoel M."/>
            <person name="Gundlach H."/>
            <person name="Van Bel M."/>
            <person name="Meyberg R."/>
            <person name="Vives C."/>
            <person name="Morata J."/>
            <person name="Symeonidi A."/>
            <person name="Hiss M."/>
            <person name="Muchero W."/>
            <person name="Kamisugi Y."/>
            <person name="Saleh O."/>
            <person name="Blanc G."/>
            <person name="Decker E.L."/>
            <person name="van Gessel N."/>
            <person name="Grimwood J."/>
            <person name="Hayes R.D."/>
            <person name="Graham S.W."/>
            <person name="Gunter L.E."/>
            <person name="McDaniel S.F."/>
            <person name="Hoernstein S.N.W."/>
            <person name="Larsson A."/>
            <person name="Li F.W."/>
            <person name="Perroud P.F."/>
            <person name="Phillips J."/>
            <person name="Ranjan P."/>
            <person name="Rokshar D.S."/>
            <person name="Rothfels C.J."/>
            <person name="Schneider L."/>
            <person name="Shu S."/>
            <person name="Stevenson D.W."/>
            <person name="Thummler F."/>
            <person name="Tillich M."/>
            <person name="Villarreal Aguilar J.C."/>
            <person name="Widiez T."/>
            <person name="Wong G.K."/>
            <person name="Wymore A."/>
            <person name="Zhang Y."/>
            <person name="Zimmer A.D."/>
            <person name="Quatrano R.S."/>
            <person name="Mayer K.F.X."/>
            <person name="Goodstein D."/>
            <person name="Casacuberta J.M."/>
            <person name="Vandepoele K."/>
            <person name="Reski R."/>
            <person name="Cuming A.C."/>
            <person name="Tuskan G.A."/>
            <person name="Maumus F."/>
            <person name="Salse J."/>
            <person name="Schmutz J."/>
            <person name="Rensing S.A."/>
        </authorList>
    </citation>
    <scope>NUCLEOTIDE SEQUENCE [LARGE SCALE GENOMIC DNA]</scope>
    <source>
        <strain evidence="3 4">cv. Gransden 2004</strain>
    </source>
</reference>
<name>A0A2K1KN42_PHYPA</name>
<reference evidence="3" key="3">
    <citation type="submission" date="2020-12" db="UniProtKB">
        <authorList>
            <consortium name="EnsemblPlants"/>
        </authorList>
    </citation>
    <scope>IDENTIFICATION</scope>
</reference>
<feature type="compositionally biased region" description="Polar residues" evidence="1">
    <location>
        <begin position="48"/>
        <end position="61"/>
    </location>
</feature>
<feature type="region of interest" description="Disordered" evidence="1">
    <location>
        <begin position="1"/>
        <end position="67"/>
    </location>
</feature>
<feature type="compositionally biased region" description="Polar residues" evidence="1">
    <location>
        <begin position="1"/>
        <end position="24"/>
    </location>
</feature>
<dbReference type="InParanoid" id="A0A2K1KN42"/>